<dbReference type="InterPro" id="IPR001212">
    <property type="entry name" value="Somatomedin_B_dom"/>
</dbReference>
<dbReference type="SMART" id="SM00145">
    <property type="entry name" value="PI3Ka"/>
    <property type="match status" value="1"/>
</dbReference>
<dbReference type="PROSITE" id="PS50958">
    <property type="entry name" value="SMB_2"/>
    <property type="match status" value="1"/>
</dbReference>
<evidence type="ECO:0000313" key="11">
    <source>
        <dbReference type="EMBL" id="KAG2471445.1"/>
    </source>
</evidence>
<evidence type="ECO:0000259" key="10">
    <source>
        <dbReference type="PROSITE" id="PS51545"/>
    </source>
</evidence>
<dbReference type="SUPFAM" id="SSF48371">
    <property type="entry name" value="ARM repeat"/>
    <property type="match status" value="2"/>
</dbReference>
<feature type="domain" description="SMB" evidence="9">
    <location>
        <begin position="18"/>
        <end position="64"/>
    </location>
</feature>
<dbReference type="PROSITE" id="PS51545">
    <property type="entry name" value="PIK_HELICAL"/>
    <property type="match status" value="1"/>
</dbReference>
<dbReference type="Pfam" id="PF00613">
    <property type="entry name" value="PI3Ka"/>
    <property type="match status" value="1"/>
</dbReference>
<evidence type="ECO:0000256" key="2">
    <source>
        <dbReference type="ARBA" id="ARBA00012169"/>
    </source>
</evidence>
<evidence type="ECO:0000256" key="4">
    <source>
        <dbReference type="ARBA" id="ARBA00022729"/>
    </source>
</evidence>
<feature type="non-terminal residue" evidence="11">
    <location>
        <position position="2094"/>
    </location>
</feature>
<protein>
    <recommendedName>
        <fullName evidence="2">1-phosphatidylinositol 4-kinase</fullName>
        <ecNumber evidence="2">2.7.1.67</ecNumber>
    </recommendedName>
</protein>
<keyword evidence="3" id="KW-0808">Transferase</keyword>
<dbReference type="Pfam" id="PF01033">
    <property type="entry name" value="Somatomedin_B"/>
    <property type="match status" value="1"/>
</dbReference>
<accession>A0A8X7XRR0</accession>
<evidence type="ECO:0000256" key="1">
    <source>
        <dbReference type="ARBA" id="ARBA00006209"/>
    </source>
</evidence>
<dbReference type="Proteomes" id="UP000886611">
    <property type="component" value="Unassembled WGS sequence"/>
</dbReference>
<dbReference type="PROSITE" id="PS00915">
    <property type="entry name" value="PI3_4_KINASE_1"/>
    <property type="match status" value="1"/>
</dbReference>
<dbReference type="Gene3D" id="1.10.1070.11">
    <property type="entry name" value="Phosphatidylinositol 3-/4-kinase, catalytic domain"/>
    <property type="match status" value="1"/>
</dbReference>
<evidence type="ECO:0000259" key="9">
    <source>
        <dbReference type="PROSITE" id="PS50958"/>
    </source>
</evidence>
<keyword evidence="5 11" id="KW-0418">Kinase</keyword>
<dbReference type="Gene3D" id="2.20.100.10">
    <property type="entry name" value="Thrombospondin type-1 (TSP1) repeat"/>
    <property type="match status" value="1"/>
</dbReference>
<comment type="similarity">
    <text evidence="1">Belongs to the PI3/PI4-kinase family. Type III PI4K subfamily.</text>
</comment>
<dbReference type="GO" id="GO:0004430">
    <property type="term" value="F:1-phosphatidylinositol 4-kinase activity"/>
    <property type="evidence" value="ECO:0007669"/>
    <property type="project" value="UniProtKB-EC"/>
</dbReference>
<dbReference type="InterPro" id="IPR036383">
    <property type="entry name" value="TSP1_rpt_sf"/>
</dbReference>
<evidence type="ECO:0000256" key="6">
    <source>
        <dbReference type="ARBA" id="ARBA00023157"/>
    </source>
</evidence>
<reference evidence="11 12" key="1">
    <citation type="journal article" date="2021" name="Cell">
        <title>Tracing the genetic footprints of vertebrate landing in non-teleost ray-finned fishes.</title>
        <authorList>
            <person name="Bi X."/>
            <person name="Wang K."/>
            <person name="Yang L."/>
            <person name="Pan H."/>
            <person name="Jiang H."/>
            <person name="Wei Q."/>
            <person name="Fang M."/>
            <person name="Yu H."/>
            <person name="Zhu C."/>
            <person name="Cai Y."/>
            <person name="He Y."/>
            <person name="Gan X."/>
            <person name="Zeng H."/>
            <person name="Yu D."/>
            <person name="Zhu Y."/>
            <person name="Jiang H."/>
            <person name="Qiu Q."/>
            <person name="Yang H."/>
            <person name="Zhang Y.E."/>
            <person name="Wang W."/>
            <person name="Zhu M."/>
            <person name="He S."/>
            <person name="Zhang G."/>
        </authorList>
    </citation>
    <scope>NUCLEOTIDE SEQUENCE [LARGE SCALE GENOMIC DNA]</scope>
    <source>
        <strain evidence="11">Bchr_013</strain>
    </source>
</reference>
<dbReference type="InterPro" id="IPR045495">
    <property type="entry name" value="PI4K_N"/>
</dbReference>
<keyword evidence="6" id="KW-1015">Disulfide bond</keyword>
<dbReference type="SMART" id="SM00209">
    <property type="entry name" value="TSP1"/>
    <property type="match status" value="1"/>
</dbReference>
<dbReference type="SMART" id="SM00201">
    <property type="entry name" value="SO"/>
    <property type="match status" value="1"/>
</dbReference>
<comment type="caution">
    <text evidence="11">The sequence shown here is derived from an EMBL/GenBank/DDBJ whole genome shotgun (WGS) entry which is preliminary data.</text>
</comment>
<dbReference type="Pfam" id="PF00454">
    <property type="entry name" value="PI3_PI4_kinase"/>
    <property type="match status" value="1"/>
</dbReference>
<keyword evidence="12" id="KW-1185">Reference proteome</keyword>
<evidence type="ECO:0000256" key="7">
    <source>
        <dbReference type="ARBA" id="ARBA00023180"/>
    </source>
</evidence>
<dbReference type="Pfam" id="PF19028">
    <property type="entry name" value="TSP1_spondin"/>
    <property type="match status" value="1"/>
</dbReference>
<dbReference type="InterPro" id="IPR011009">
    <property type="entry name" value="Kinase-like_dom_sf"/>
</dbReference>
<dbReference type="InterPro" id="IPR018936">
    <property type="entry name" value="PI3/4_kinase_CS"/>
</dbReference>
<organism evidence="11 12">
    <name type="scientific">Polypterus senegalus</name>
    <name type="common">Senegal bichir</name>
    <dbReference type="NCBI Taxonomy" id="55291"/>
    <lineage>
        <taxon>Eukaryota</taxon>
        <taxon>Metazoa</taxon>
        <taxon>Chordata</taxon>
        <taxon>Craniata</taxon>
        <taxon>Vertebrata</taxon>
        <taxon>Euteleostomi</taxon>
        <taxon>Actinopterygii</taxon>
        <taxon>Polypteriformes</taxon>
        <taxon>Polypteridae</taxon>
        <taxon>Polypterus</taxon>
    </lineage>
</organism>
<dbReference type="PANTHER" id="PTHR10048:SF15">
    <property type="entry name" value="PHOSPHATIDYLINOSITOL 4-KINASE ALPHA"/>
    <property type="match status" value="1"/>
</dbReference>
<dbReference type="InterPro" id="IPR000884">
    <property type="entry name" value="TSP1_rpt"/>
</dbReference>
<dbReference type="GO" id="GO:0005737">
    <property type="term" value="C:cytoplasm"/>
    <property type="evidence" value="ECO:0007669"/>
    <property type="project" value="TreeGrafter"/>
</dbReference>
<feature type="non-terminal residue" evidence="11">
    <location>
        <position position="1"/>
    </location>
</feature>
<gene>
    <name evidence="11" type="primary">Pi4ka</name>
    <name evidence="11" type="ORF">GTO96_0005410</name>
</gene>
<evidence type="ECO:0000313" key="12">
    <source>
        <dbReference type="Proteomes" id="UP000886611"/>
    </source>
</evidence>
<dbReference type="FunFam" id="1.10.1070.11:FF:000005">
    <property type="entry name" value="Phosphatidylinositol 4-kinase, catalytic, alpha"/>
    <property type="match status" value="1"/>
</dbReference>
<proteinExistence type="inferred from homology"/>
<dbReference type="InterPro" id="IPR015433">
    <property type="entry name" value="PI3/4_kinase"/>
</dbReference>
<dbReference type="Gene3D" id="1.25.40.70">
    <property type="entry name" value="Phosphatidylinositol 3-kinase, accessory domain (PIK)"/>
    <property type="match status" value="1"/>
</dbReference>
<dbReference type="SMART" id="SM00146">
    <property type="entry name" value="PI3Kc"/>
    <property type="match status" value="1"/>
</dbReference>
<dbReference type="Pfam" id="PF19274">
    <property type="entry name" value="PI4K_N"/>
    <property type="match status" value="1"/>
</dbReference>
<dbReference type="InterPro" id="IPR042236">
    <property type="entry name" value="PI3K_accessory_sf"/>
</dbReference>
<feature type="domain" description="PI3K/PI4K catalytic" evidence="8">
    <location>
        <begin position="1804"/>
        <end position="2078"/>
    </location>
</feature>
<dbReference type="InterPro" id="IPR016024">
    <property type="entry name" value="ARM-type_fold"/>
</dbReference>
<evidence type="ECO:0000256" key="5">
    <source>
        <dbReference type="ARBA" id="ARBA00022777"/>
    </source>
</evidence>
<dbReference type="GO" id="GO:0046854">
    <property type="term" value="P:phosphatidylinositol phosphate biosynthetic process"/>
    <property type="evidence" value="ECO:0007669"/>
    <property type="project" value="InterPro"/>
</dbReference>
<keyword evidence="7" id="KW-0325">Glycoprotein</keyword>
<keyword evidence="4" id="KW-0732">Signal</keyword>
<dbReference type="PANTHER" id="PTHR10048">
    <property type="entry name" value="PHOSPHATIDYLINOSITOL KINASE"/>
    <property type="match status" value="1"/>
</dbReference>
<dbReference type="PROSITE" id="PS50092">
    <property type="entry name" value="TSP1"/>
    <property type="match status" value="1"/>
</dbReference>
<dbReference type="PROSITE" id="PS00916">
    <property type="entry name" value="PI3_4_KINASE_2"/>
    <property type="match status" value="1"/>
</dbReference>
<dbReference type="PROSITE" id="PS50290">
    <property type="entry name" value="PI3_4_KINASE_3"/>
    <property type="match status" value="1"/>
</dbReference>
<dbReference type="InterPro" id="IPR001263">
    <property type="entry name" value="PI3K_accessory_dom"/>
</dbReference>
<dbReference type="InterPro" id="IPR036940">
    <property type="entry name" value="PI3/4_kinase_cat_sf"/>
</dbReference>
<dbReference type="EMBL" id="JAATIS010000094">
    <property type="protein sequence ID" value="KAG2471445.1"/>
    <property type="molecule type" value="Genomic_DNA"/>
</dbReference>
<dbReference type="PROSITE" id="PS00524">
    <property type="entry name" value="SMB_1"/>
    <property type="match status" value="1"/>
</dbReference>
<dbReference type="InterPro" id="IPR000403">
    <property type="entry name" value="PI3/4_kinase_cat_dom"/>
</dbReference>
<evidence type="ECO:0000259" key="8">
    <source>
        <dbReference type="PROSITE" id="PS50290"/>
    </source>
</evidence>
<dbReference type="CDD" id="cd05167">
    <property type="entry name" value="PI4Kc_III_alpha"/>
    <property type="match status" value="1"/>
</dbReference>
<dbReference type="SUPFAM" id="SSF82895">
    <property type="entry name" value="TSP-1 type 1 repeat"/>
    <property type="match status" value="1"/>
</dbReference>
<dbReference type="Gene3D" id="3.30.1010.10">
    <property type="entry name" value="Phosphatidylinositol 3-kinase Catalytic Subunit, Chain A, domain 4"/>
    <property type="match status" value="1"/>
</dbReference>
<feature type="domain" description="PIK helical" evidence="10">
    <location>
        <begin position="1570"/>
        <end position="1758"/>
    </location>
</feature>
<dbReference type="EC" id="2.7.1.67" evidence="2"/>
<dbReference type="GO" id="GO:0048015">
    <property type="term" value="P:phosphatidylinositol-mediated signaling"/>
    <property type="evidence" value="ECO:0007669"/>
    <property type="project" value="TreeGrafter"/>
</dbReference>
<evidence type="ECO:0000256" key="3">
    <source>
        <dbReference type="ARBA" id="ARBA00022679"/>
    </source>
</evidence>
<dbReference type="InterPro" id="IPR044004">
    <property type="entry name" value="TSP1_spondin_dom"/>
</dbReference>
<dbReference type="SUPFAM" id="SSF56112">
    <property type="entry name" value="Protein kinase-like (PK-like)"/>
    <property type="match status" value="1"/>
</dbReference>
<name>A0A8X7XRR0_POLSE</name>
<dbReference type="FunFam" id="2.20.100.10:FF:000120">
    <property type="entry name" value="Thrombospondin, type I, domain-containing 7Ab"/>
    <property type="match status" value="1"/>
</dbReference>
<sequence>MMVLLVQRVETGCAHRESPKCCPGRNNDCFELNRRMTICYCDTYCQKTGDCCEDYPTVCHISAAIDCVVSSWGSWSECSQLCGAGSKERTRQVITPPRNGGMPCPDLKQRRGCFGQSPVCSTAKEVAKILPHSFKRNFKDPWRRPHMLMKEEKPSYCAYFQLKQASAACRMNLWSSHMTREQPVCVECQGDAMGRTNRCEGDGLETTRIVLNIALLYVYFLIGLQFCGPWTWEKIVQKLLCMSPVDFHGIFQLDERRRDAVIALGIFLVESDLQHKEVIVPYLLRLLKGLHKVQWIEESTGRRVKETLPVAENFSFCLVTLLSDVAQRDAQLCTQILETVLDVMQVLLGMCQSAKSQEEKEYLCRYAVPCLLGICRAFGRYSHIDESLLSKLFPKVAPQSLRVFDELEGIRRRSFNDFRSIMPSSLLSVCQGDSLKRKTSSISGSSQVRQIVSESFLKNLDAIMMEVIEINVNVDLHYKTFSDPLHVAMFKMLRDTLFYMKDLQTSFVKEVHDFVLEQFSSSQSELQKILHDVERLQNELSPIKLRCQANAACVDLMVWAVKDEQGAENLCSKLSERLQSKTSSKVIIAHMPLLICCLQGLGRLCERFPVVAHSVTTPLRDFLVVPSPVLIKLYKYHSQYQTGAGEIKISVTNEHSQSTLNVLSGKKSQPSMYEQLRDIAISNICRDAHLIPDHTIRCLGHIAVALRDTPKVMEPILQILQQKFCQPPSQLDILIIDQLGCMVITGNQYIYQEVWNLFQQISVKASSVVYSATKDNKDYGYRHCSLAVINALANIAANLQGEQLVDELLVNLLELFVQLGLEGKRASDRASEKGPALKASSSAGNLGVLIPVIAVLTRRLPPIKEAKPRLQKLFRDFWLYSVVMGFAVEGSGLWPEEWYEGVCEIATKSPLLTFPSGEPLRSELQYNSALKNDTVTPAELNDLRSTIINLLDPPPEVGVLINKLDFAMSTYLLSVYRLEYMRVLRSMDPDRFQVMFRYFEDKAIQKDKSGMMQCVIAVADKVFEVFLQMMAEKPKTKEHEEELERHAQFLLVNFNHIHKRIRRVADKYLSGLAETFPHLLWSGRVLRTMLDILQTLSLSLSADIHKDQPFYDIPDTPYRITVPDTYEARESIVKDFAARCGEILKEAMKWAPSVTKSHLQEYLNKHQNWVSGLSQHTGLAMATESILHFAGYNRHSTTLGASMTTQLTERPACVKKDYSNFMASLNLRNRYAGEVALLFVLKVAGMIQFCEATGRTSDLSKLMIKQMTDALEARQQEAYTQAMFKLTALLISTKDCDLQLLHHLCWAPLKLFTDHGMEAAIACWEWLLAARNGIEVPFMREMAGAWQMTVELKMGLFSETQKEADPLAASEESQPFPCPPEVTPHYIWIEFLVQRFEIAKYCSADQVEIFASLLQRSLSLSVGGSKGSMNRHVAAIGARFRLLTLGLTLLHADVVTNATIRNVLREKIYSTAFDYFSVTPKFPTQGEKRLREDISIMIKFYASMLSDKKYLAANQLVPPDNQDPSVNSLSVMNVTDSRNNLDVAIGTRQQTAQGWINTYPLSSGMSTISKKSGLSKKSNRGTQLHKYYMKRRTLLLALLASEIERLNTWYNPLSTQELAISTEQSVETSIANWRSKYISLSEKQWKDNVNLAWSISPHLALQLPASMYPPHPLTAQYGVKVLRSFPTDAILFYIPQIVQALRYDKMGYVREYILWAAAKSQLLAHQFIWNMKTNIYLDEEAHQKDPDIGDLLEQLVEEITGSLSGPAKEFYQREFDFFNKITNVSAIIKPAPKGEERKKACLKALSEVKVQPGLRCRSDSIDEADESGAGSSKVCWQAAIFKVGDDCRQDMLALQIIGLFKNIFQLVGLDLFVFPYRVVATAPGCGVIECIPDCKSRYQLGRQTDFGMYEFFRNQYGDESTLAFQKARYNFIRSMAAYSLLLFLLQIKDRHNGNIMLDSNGHLIHIDFGFMFESSPGGNLGWEPDIKLTDEMVMIMGGKMEATPFKWFMEMCVRGYLAVRPYMDAVVSLVTLMLDTGLPCFRGNTIKLLKQRFNPNVSEKEAAAFIIKVIQNCFLSNRSKTYDIIQYYQNQIPY</sequence>
<dbReference type="GO" id="GO:0005886">
    <property type="term" value="C:plasma membrane"/>
    <property type="evidence" value="ECO:0007669"/>
    <property type="project" value="TreeGrafter"/>
</dbReference>